<protein>
    <recommendedName>
        <fullName evidence="1">Peptidase M15A C-terminal domain-containing protein</fullName>
    </recommendedName>
</protein>
<dbReference type="Gene3D" id="3.30.1380.10">
    <property type="match status" value="1"/>
</dbReference>
<name>A0A383D8R8_9ZZZZ</name>
<reference evidence="2" key="1">
    <citation type="submission" date="2018-05" db="EMBL/GenBank/DDBJ databases">
        <authorList>
            <person name="Lanie J.A."/>
            <person name="Ng W.-L."/>
            <person name="Kazmierczak K.M."/>
            <person name="Andrzejewski T.M."/>
            <person name="Davidsen T.M."/>
            <person name="Wayne K.J."/>
            <person name="Tettelin H."/>
            <person name="Glass J.I."/>
            <person name="Rusch D."/>
            <person name="Podicherti R."/>
            <person name="Tsui H.-C.T."/>
            <person name="Winkler M.E."/>
        </authorList>
    </citation>
    <scope>NUCLEOTIDE SEQUENCE</scope>
</reference>
<dbReference type="Pfam" id="PF08291">
    <property type="entry name" value="Peptidase_M15_3"/>
    <property type="match status" value="1"/>
</dbReference>
<evidence type="ECO:0000259" key="1">
    <source>
        <dbReference type="Pfam" id="PF08291"/>
    </source>
</evidence>
<sequence>MADMITANFSVHEMACKCGCGNHEMDSEFMRMLQTLRDEMQGPLKVTSGFRCVNHNQMVSTTGINGPHTQARAADILISGERAMRLFEKARQIGFSGIGLSQKGDRAHRFVHIDTLGRKALWSY</sequence>
<dbReference type="SUPFAM" id="SSF55166">
    <property type="entry name" value="Hedgehog/DD-peptidase"/>
    <property type="match status" value="1"/>
</dbReference>
<accession>A0A383D8R8</accession>
<dbReference type="AlphaFoldDB" id="A0A383D8R8"/>
<gene>
    <name evidence="2" type="ORF">METZ01_LOCUS493615</name>
</gene>
<dbReference type="InterPro" id="IPR013230">
    <property type="entry name" value="Peptidase_M15A_C"/>
</dbReference>
<evidence type="ECO:0000313" key="2">
    <source>
        <dbReference type="EMBL" id="SVE40761.1"/>
    </source>
</evidence>
<dbReference type="InterPro" id="IPR009045">
    <property type="entry name" value="Zn_M74/Hedgehog-like"/>
</dbReference>
<organism evidence="2">
    <name type="scientific">marine metagenome</name>
    <dbReference type="NCBI Taxonomy" id="408172"/>
    <lineage>
        <taxon>unclassified sequences</taxon>
        <taxon>metagenomes</taxon>
        <taxon>ecological metagenomes</taxon>
    </lineage>
</organism>
<proteinExistence type="predicted"/>
<feature type="domain" description="Peptidase M15A C-terminal" evidence="1">
    <location>
        <begin position="8"/>
        <end position="114"/>
    </location>
</feature>
<dbReference type="EMBL" id="UINC01215186">
    <property type="protein sequence ID" value="SVE40761.1"/>
    <property type="molecule type" value="Genomic_DNA"/>
</dbReference>